<comment type="subcellular location">
    <subcellularLocation>
        <location evidence="1">Membrane</location>
    </subcellularLocation>
</comment>
<evidence type="ECO:0000256" key="2">
    <source>
        <dbReference type="ARBA" id="ARBA00023136"/>
    </source>
</evidence>
<dbReference type="GO" id="GO:0005102">
    <property type="term" value="F:signaling receptor binding"/>
    <property type="evidence" value="ECO:0007669"/>
    <property type="project" value="TreeGrafter"/>
</dbReference>
<feature type="domain" description="Ig-like" evidence="4">
    <location>
        <begin position="19"/>
        <end position="115"/>
    </location>
</feature>
<dbReference type="InterPro" id="IPR050504">
    <property type="entry name" value="IgSF_BTN/MOG"/>
</dbReference>
<dbReference type="InterPro" id="IPR013783">
    <property type="entry name" value="Ig-like_fold"/>
</dbReference>
<protein>
    <recommendedName>
        <fullName evidence="4">Ig-like domain-containing protein</fullName>
    </recommendedName>
</protein>
<keyword evidence="2" id="KW-0472">Membrane</keyword>
<proteinExistence type="predicted"/>
<evidence type="ECO:0000313" key="5">
    <source>
        <dbReference type="Ensembl" id="ENSECRP00000023547.1"/>
    </source>
</evidence>
<dbReference type="PANTHER" id="PTHR24100">
    <property type="entry name" value="BUTYROPHILIN"/>
    <property type="match status" value="1"/>
</dbReference>
<reference evidence="5" key="1">
    <citation type="submission" date="2025-08" db="UniProtKB">
        <authorList>
            <consortium name="Ensembl"/>
        </authorList>
    </citation>
    <scope>IDENTIFICATION</scope>
</reference>
<evidence type="ECO:0000256" key="1">
    <source>
        <dbReference type="ARBA" id="ARBA00004370"/>
    </source>
</evidence>
<dbReference type="AlphaFoldDB" id="A0A8C4SWY3"/>
<dbReference type="Pfam" id="PF22705">
    <property type="entry name" value="C2-set_3"/>
    <property type="match status" value="1"/>
</dbReference>
<dbReference type="GO" id="GO:0050852">
    <property type="term" value="P:T cell receptor signaling pathway"/>
    <property type="evidence" value="ECO:0007669"/>
    <property type="project" value="TreeGrafter"/>
</dbReference>
<dbReference type="InterPro" id="IPR036179">
    <property type="entry name" value="Ig-like_dom_sf"/>
</dbReference>
<accession>A0A8C4SWY3</accession>
<dbReference type="SUPFAM" id="SSF48726">
    <property type="entry name" value="Immunoglobulin"/>
    <property type="match status" value="2"/>
</dbReference>
<organism evidence="5 6">
    <name type="scientific">Erpetoichthys calabaricus</name>
    <name type="common">Rope fish</name>
    <name type="synonym">Calamoichthys calabaricus</name>
    <dbReference type="NCBI Taxonomy" id="27687"/>
    <lineage>
        <taxon>Eukaryota</taxon>
        <taxon>Metazoa</taxon>
        <taxon>Chordata</taxon>
        <taxon>Craniata</taxon>
        <taxon>Vertebrata</taxon>
        <taxon>Euteleostomi</taxon>
        <taxon>Actinopterygii</taxon>
        <taxon>Polypteriformes</taxon>
        <taxon>Polypteridae</taxon>
        <taxon>Erpetoichthys</taxon>
    </lineage>
</organism>
<dbReference type="Proteomes" id="UP000694620">
    <property type="component" value="Unassembled WGS sequence"/>
</dbReference>
<dbReference type="InterPro" id="IPR007110">
    <property type="entry name" value="Ig-like_dom"/>
</dbReference>
<dbReference type="GO" id="GO:0001817">
    <property type="term" value="P:regulation of cytokine production"/>
    <property type="evidence" value="ECO:0007669"/>
    <property type="project" value="TreeGrafter"/>
</dbReference>
<dbReference type="InterPro" id="IPR053896">
    <property type="entry name" value="BTN3A2-like_Ig-C"/>
</dbReference>
<dbReference type="Gene3D" id="2.60.40.10">
    <property type="entry name" value="Immunoglobulins"/>
    <property type="match status" value="2"/>
</dbReference>
<keyword evidence="6" id="KW-1185">Reference proteome</keyword>
<dbReference type="InterPro" id="IPR013106">
    <property type="entry name" value="Ig_V-set"/>
</dbReference>
<sequence length="270" mass="29838">NKLFVSLISANNCLNAITGETVQFNCSLNVKESLEAEDISVEWTTGEGHIVHAFVKGKDDLSDSQFKGRSQLFTSELSCGNFSLILSNVSVTDKGEFNCHYHHSSIGDNSSKLLSKHCLLVVVAGLNNSEVKFICTSDGGYPEPKVHWAVNKVPVVDSSRVNTALSKDSRGRYSVTSVLTANVTVNESVTCTIENEKLGDNKTWAEPESKFPLYLSTSRTKLERSNSQSRTVPEIIKKSHIKVGVKRRLLIRVQTKNIGTQWEKSTKCQL</sequence>
<keyword evidence="3" id="KW-0393">Immunoglobulin domain</keyword>
<dbReference type="Pfam" id="PF07686">
    <property type="entry name" value="V-set"/>
    <property type="match status" value="1"/>
</dbReference>
<dbReference type="Ensembl" id="ENSECRT00000024052.1">
    <property type="protein sequence ID" value="ENSECRP00000023547.1"/>
    <property type="gene ID" value="ENSECRG00000015921.1"/>
</dbReference>
<dbReference type="GeneTree" id="ENSGT00940000161590"/>
<evidence type="ECO:0000313" key="6">
    <source>
        <dbReference type="Proteomes" id="UP000694620"/>
    </source>
</evidence>
<dbReference type="GO" id="GO:0009897">
    <property type="term" value="C:external side of plasma membrane"/>
    <property type="evidence" value="ECO:0007669"/>
    <property type="project" value="TreeGrafter"/>
</dbReference>
<name>A0A8C4SWY3_ERPCA</name>
<reference evidence="5" key="2">
    <citation type="submission" date="2025-09" db="UniProtKB">
        <authorList>
            <consortium name="Ensembl"/>
        </authorList>
    </citation>
    <scope>IDENTIFICATION</scope>
</reference>
<dbReference type="PROSITE" id="PS50835">
    <property type="entry name" value="IG_LIKE"/>
    <property type="match status" value="1"/>
</dbReference>
<evidence type="ECO:0000259" key="4">
    <source>
        <dbReference type="PROSITE" id="PS50835"/>
    </source>
</evidence>
<evidence type="ECO:0000256" key="3">
    <source>
        <dbReference type="ARBA" id="ARBA00023319"/>
    </source>
</evidence>